<dbReference type="PATRIC" id="fig|1291734.4.peg.1354"/>
<accession>A0A0R1JYP7</accession>
<keyword evidence="2" id="KW-0547">Nucleotide-binding</keyword>
<dbReference type="SMART" id="SM00382">
    <property type="entry name" value="AAA"/>
    <property type="match status" value="1"/>
</dbReference>
<evidence type="ECO:0000313" key="5">
    <source>
        <dbReference type="EMBL" id="KRK72898.1"/>
    </source>
</evidence>
<comment type="caution">
    <text evidence="5">The sequence shown here is derived from an EMBL/GenBank/DDBJ whole genome shotgun (WGS) entry which is preliminary data.</text>
</comment>
<evidence type="ECO:0000256" key="3">
    <source>
        <dbReference type="ARBA" id="ARBA00022840"/>
    </source>
</evidence>
<evidence type="ECO:0000256" key="2">
    <source>
        <dbReference type="ARBA" id="ARBA00022741"/>
    </source>
</evidence>
<dbReference type="STRING" id="1291734.FD02_GL001317"/>
<dbReference type="InterPro" id="IPR050773">
    <property type="entry name" value="CbxX/CfxQ_RuBisCO_ESX"/>
</dbReference>
<dbReference type="InterPro" id="IPR003959">
    <property type="entry name" value="ATPase_AAA_core"/>
</dbReference>
<dbReference type="Pfam" id="PF00004">
    <property type="entry name" value="AAA"/>
    <property type="match status" value="1"/>
</dbReference>
<dbReference type="EMBL" id="AZDJ01000016">
    <property type="protein sequence ID" value="KRK72898.1"/>
    <property type="molecule type" value="Genomic_DNA"/>
</dbReference>
<dbReference type="CDD" id="cd00009">
    <property type="entry name" value="AAA"/>
    <property type="match status" value="1"/>
</dbReference>
<protein>
    <recommendedName>
        <fullName evidence="4">AAA+ ATPase domain-containing protein</fullName>
    </recommendedName>
</protein>
<reference evidence="5 6" key="1">
    <citation type="journal article" date="2015" name="Genome Announc.">
        <title>Expanding the biotechnology potential of lactobacilli through comparative genomics of 213 strains and associated genera.</title>
        <authorList>
            <person name="Sun Z."/>
            <person name="Harris H.M."/>
            <person name="McCann A."/>
            <person name="Guo C."/>
            <person name="Argimon S."/>
            <person name="Zhang W."/>
            <person name="Yang X."/>
            <person name="Jeffery I.B."/>
            <person name="Cooney J.C."/>
            <person name="Kagawa T.F."/>
            <person name="Liu W."/>
            <person name="Song Y."/>
            <person name="Salvetti E."/>
            <person name="Wrobel A."/>
            <person name="Rasinkangas P."/>
            <person name="Parkhill J."/>
            <person name="Rea M.C."/>
            <person name="O'Sullivan O."/>
            <person name="Ritari J."/>
            <person name="Douillard F.P."/>
            <person name="Paul Ross R."/>
            <person name="Yang R."/>
            <person name="Briner A.E."/>
            <person name="Felis G.E."/>
            <person name="de Vos W.M."/>
            <person name="Barrangou R."/>
            <person name="Klaenhammer T.R."/>
            <person name="Caufield P.W."/>
            <person name="Cui Y."/>
            <person name="Zhang H."/>
            <person name="O'Toole P.W."/>
        </authorList>
    </citation>
    <scope>NUCLEOTIDE SEQUENCE [LARGE SCALE GENOMIC DNA]</scope>
    <source>
        <strain evidence="5 6">JCM 17158</strain>
    </source>
</reference>
<keyword evidence="3" id="KW-0067">ATP-binding</keyword>
<dbReference type="SUPFAM" id="SSF52540">
    <property type="entry name" value="P-loop containing nucleoside triphosphate hydrolases"/>
    <property type="match status" value="1"/>
</dbReference>
<name>A0A0R1JYP7_9LACO</name>
<dbReference type="PRINTS" id="PR00819">
    <property type="entry name" value="CBXCFQXSUPER"/>
</dbReference>
<dbReference type="Pfam" id="PF17866">
    <property type="entry name" value="AAA_lid_6"/>
    <property type="match status" value="1"/>
</dbReference>
<dbReference type="RefSeq" id="WP_054722015.1">
    <property type="nucleotide sequence ID" value="NZ_AZDJ01000016.1"/>
</dbReference>
<dbReference type="GO" id="GO:0016887">
    <property type="term" value="F:ATP hydrolysis activity"/>
    <property type="evidence" value="ECO:0007669"/>
    <property type="project" value="InterPro"/>
</dbReference>
<dbReference type="Gene3D" id="3.40.50.300">
    <property type="entry name" value="P-loop containing nucleotide triphosphate hydrolases"/>
    <property type="match status" value="1"/>
</dbReference>
<dbReference type="PANTHER" id="PTHR43392">
    <property type="entry name" value="AAA-TYPE ATPASE FAMILY PROTEIN / ANKYRIN REPEAT FAMILY PROTEIN"/>
    <property type="match status" value="1"/>
</dbReference>
<gene>
    <name evidence="5" type="ORF">FD02_GL001317</name>
</gene>
<dbReference type="FunFam" id="3.40.50.300:FF:000216">
    <property type="entry name" value="Type VII secretion ATPase EccA"/>
    <property type="match status" value="1"/>
</dbReference>
<dbReference type="InterPro" id="IPR027417">
    <property type="entry name" value="P-loop_NTPase"/>
</dbReference>
<dbReference type="GO" id="GO:0005524">
    <property type="term" value="F:ATP binding"/>
    <property type="evidence" value="ECO:0007669"/>
    <property type="project" value="UniProtKB-KW"/>
</dbReference>
<evidence type="ECO:0000259" key="4">
    <source>
        <dbReference type="SMART" id="SM00382"/>
    </source>
</evidence>
<dbReference type="Gene3D" id="1.10.8.60">
    <property type="match status" value="1"/>
</dbReference>
<dbReference type="InterPro" id="IPR003593">
    <property type="entry name" value="AAA+_ATPase"/>
</dbReference>
<keyword evidence="6" id="KW-1185">Reference proteome</keyword>
<evidence type="ECO:0000256" key="1">
    <source>
        <dbReference type="ARBA" id="ARBA00010378"/>
    </source>
</evidence>
<dbReference type="InterPro" id="IPR000641">
    <property type="entry name" value="CbxX/CfxQ"/>
</dbReference>
<dbReference type="OrthoDB" id="9806903at2"/>
<proteinExistence type="inferred from homology"/>
<dbReference type="Proteomes" id="UP000051804">
    <property type="component" value="Unassembled WGS sequence"/>
</dbReference>
<evidence type="ECO:0000313" key="6">
    <source>
        <dbReference type="Proteomes" id="UP000051804"/>
    </source>
</evidence>
<feature type="domain" description="AAA+ ATPase" evidence="4">
    <location>
        <begin position="434"/>
        <end position="572"/>
    </location>
</feature>
<organism evidence="5 6">
    <name type="scientific">Lacticaseibacillus nasuensis JCM 17158</name>
    <dbReference type="NCBI Taxonomy" id="1291734"/>
    <lineage>
        <taxon>Bacteria</taxon>
        <taxon>Bacillati</taxon>
        <taxon>Bacillota</taxon>
        <taxon>Bacilli</taxon>
        <taxon>Lactobacillales</taxon>
        <taxon>Lactobacillaceae</taxon>
        <taxon>Lacticaseibacillus</taxon>
    </lineage>
</organism>
<sequence>MLYYLIDVTLMTGQQFYQEDPDEAESNPFPKSDDTMSHAAKIERKLAEQAGQSWELAMTQLAPAQCRIALVSRDVVPVRKIITQFMTALGVNAERIDSREVTLMAMDTELGQVKLSYTWQLTESGRWTRFGVGSVARHITYGWRNPQYREHVFQPATQPEVMQEAAKMATGQLRAELARVYASKPVGQEQAVDYFTVAADATALTKLLEPLLQAKFAQGWLQSQRYVIVSDFEFNDYTQPDWATLFRAAVGGTIVIQLDHPIIAVSSGLQKFAAIMREYADRVLVIFNLPSASRATQQLIANLLPEQLFIAIAQPPMTPTEVLQYAAAEAKLQGLTVDAELTDTLKKLKYPVTIETVKQHVLRWQGQQIRRERHPEYAAVEAVTPTLPHQGGVAYAELNSLIGLNSVKRLVRSVIQNYQVQRLREQRQLSEEKPSLHMVFTGNPGTAKTTVARLIAQILKDNQILRVGDLIELGRSDLVSPFVGGTAPLVKRRFQQAAGSVLFIDEAYSLLDGGAGSFGAEAITTIVQEMENHRDDVVVIFAGYPQPMQAFLDQNPGLRSRIPFQIQFPDYTNDELMQIATLMLKQRRLRLGTGAKAKLAALVAATRRNDPANFGNGRTVRSLIETALLRQGERLMNLGHEPSDRELQTLRAADFVAPTAATTREKQIGFLLPS</sequence>
<dbReference type="PANTHER" id="PTHR43392:SF2">
    <property type="entry name" value="AAA-TYPE ATPASE FAMILY PROTEIN _ ANKYRIN REPEAT FAMILY PROTEIN"/>
    <property type="match status" value="1"/>
</dbReference>
<dbReference type="InterPro" id="IPR041627">
    <property type="entry name" value="AAA_lid_6"/>
</dbReference>
<comment type="similarity">
    <text evidence="1">Belongs to the CbxX/CfxQ family.</text>
</comment>
<dbReference type="AlphaFoldDB" id="A0A0R1JYP7"/>